<dbReference type="AlphaFoldDB" id="A0A285X6X0"/>
<proteinExistence type="predicted"/>
<dbReference type="EMBL" id="OCMF01000004">
    <property type="protein sequence ID" value="SOC81072.1"/>
    <property type="molecule type" value="Genomic_DNA"/>
</dbReference>
<keyword evidence="2" id="KW-1185">Reference proteome</keyword>
<gene>
    <name evidence="1" type="ORF">SAMN06296241_2644</name>
</gene>
<dbReference type="Proteomes" id="UP000219193">
    <property type="component" value="Unassembled WGS sequence"/>
</dbReference>
<sequence length="56" mass="6379">MVAPNQIFSAKILPPATLTGREEFYILRFTKQEKYKALSSSENSPQYSFSINHCPV</sequence>
<evidence type="ECO:0000313" key="2">
    <source>
        <dbReference type="Proteomes" id="UP000219193"/>
    </source>
</evidence>
<reference evidence="2" key="1">
    <citation type="submission" date="2017-09" db="EMBL/GenBank/DDBJ databases">
        <authorList>
            <person name="Varghese N."/>
            <person name="Submissions S."/>
        </authorList>
    </citation>
    <scope>NUCLEOTIDE SEQUENCE [LARGE SCALE GENOMIC DNA]</scope>
    <source>
        <strain evidence="2">CGMCC 1.12641</strain>
    </source>
</reference>
<organism evidence="1 2">
    <name type="scientific">Salinimicrobium sediminis</name>
    <dbReference type="NCBI Taxonomy" id="1343891"/>
    <lineage>
        <taxon>Bacteria</taxon>
        <taxon>Pseudomonadati</taxon>
        <taxon>Bacteroidota</taxon>
        <taxon>Flavobacteriia</taxon>
        <taxon>Flavobacteriales</taxon>
        <taxon>Flavobacteriaceae</taxon>
        <taxon>Salinimicrobium</taxon>
    </lineage>
</organism>
<name>A0A285X6X0_9FLAO</name>
<evidence type="ECO:0000313" key="1">
    <source>
        <dbReference type="EMBL" id="SOC81072.1"/>
    </source>
</evidence>
<accession>A0A285X6X0</accession>
<protein>
    <submittedName>
        <fullName evidence="1">Uncharacterized protein</fullName>
    </submittedName>
</protein>